<feature type="signal peptide" evidence="1">
    <location>
        <begin position="1"/>
        <end position="22"/>
    </location>
</feature>
<dbReference type="EMBL" id="JAIKTS010000004">
    <property type="protein sequence ID" value="MCL7715297.1"/>
    <property type="molecule type" value="Genomic_DNA"/>
</dbReference>
<evidence type="ECO:0000313" key="2">
    <source>
        <dbReference type="EMBL" id="MCL7715297.1"/>
    </source>
</evidence>
<keyword evidence="3" id="KW-1185">Reference proteome</keyword>
<proteinExistence type="predicted"/>
<dbReference type="InterPro" id="IPR021557">
    <property type="entry name" value="DUF3016"/>
</dbReference>
<dbReference type="Proteomes" id="UP001431235">
    <property type="component" value="Unassembled WGS sequence"/>
</dbReference>
<dbReference type="Pfam" id="PF11454">
    <property type="entry name" value="DUF3016"/>
    <property type="match status" value="1"/>
</dbReference>
<accession>A0ABT0SJ67</accession>
<dbReference type="RefSeq" id="WP_250064688.1">
    <property type="nucleotide sequence ID" value="NZ_JAIKTS010000004.1"/>
</dbReference>
<reference evidence="2 3" key="1">
    <citation type="submission" date="2021-08" db="EMBL/GenBank/DDBJ databases">
        <title>Novel members of of the genus Stenotrophomonas from differernt environment.</title>
        <authorList>
            <person name="Deng Y."/>
        </authorList>
    </citation>
    <scope>NUCLEOTIDE SEQUENCE [LARGE SCALE GENOMIC DNA]</scope>
    <source>
        <strain evidence="2 3">CPCC 101365</strain>
    </source>
</reference>
<organism evidence="2 3">
    <name type="scientific">Stenotrophomonas mori</name>
    <dbReference type="NCBI Taxonomy" id="2871096"/>
    <lineage>
        <taxon>Bacteria</taxon>
        <taxon>Pseudomonadati</taxon>
        <taxon>Pseudomonadota</taxon>
        <taxon>Gammaproteobacteria</taxon>
        <taxon>Lysobacterales</taxon>
        <taxon>Lysobacteraceae</taxon>
        <taxon>Stenotrophomonas</taxon>
    </lineage>
</organism>
<gene>
    <name evidence="2" type="ORF">K5L01_11650</name>
</gene>
<sequence length="190" mass="21494">MKTPITAALVLACLLAAGTAHARPGNNVADPQAARALPADGPVQVQWNDPSGFAELRQSRNRWEAQRGDWVVKLAEHLRKQAARELPGDQQLAVTLTDIKRAGDYEPWHGTRLDDVRFMRDIYPPRISLQFTLTDAQGQVIDQGERKLVDNAYLYGPTRLSDTDPLRYEKRLLDDWLRRELRQDRSTAGL</sequence>
<feature type="chain" id="PRO_5046034473" evidence="1">
    <location>
        <begin position="23"/>
        <end position="190"/>
    </location>
</feature>
<evidence type="ECO:0000313" key="3">
    <source>
        <dbReference type="Proteomes" id="UP001431235"/>
    </source>
</evidence>
<name>A0ABT0SJ67_9GAMM</name>
<protein>
    <submittedName>
        <fullName evidence="2">DUF3016 domain-containing protein</fullName>
    </submittedName>
</protein>
<comment type="caution">
    <text evidence="2">The sequence shown here is derived from an EMBL/GenBank/DDBJ whole genome shotgun (WGS) entry which is preliminary data.</text>
</comment>
<keyword evidence="1" id="KW-0732">Signal</keyword>
<evidence type="ECO:0000256" key="1">
    <source>
        <dbReference type="SAM" id="SignalP"/>
    </source>
</evidence>